<dbReference type="EMBL" id="LVLJ01001412">
    <property type="protein sequence ID" value="OAE29788.1"/>
    <property type="molecule type" value="Genomic_DNA"/>
</dbReference>
<sequence>MATAVLANAALGVASGAAASAAVATSNCGSGRAQHGARAVSLSLTSGFFSDRVGPSCGSAGSAFQGQLVADAALLAVSGSRKGRVTTCMAAWTGALASVRLIVQGKHLELTDAVKAYVEDKVGTAVHNQHHLVKEVDVRLSVRGGETGKGVKLQRCEVTLFTKKHGVVRAEEETESMYSSIDKVSDVISRKLRKIKEKDGGHGRTWQMRNQPRIGELLSDEVVDLKPILEKEPEDLPDEVVRTKYFDMPPIGQYEALEEMVNLGHDFYAFRNKESGEINILYKRKHGGFGMIIPRNDGSWEQSQNGNSKSS</sequence>
<dbReference type="GO" id="GO:0043024">
    <property type="term" value="F:ribosomal small subunit binding"/>
    <property type="evidence" value="ECO:0007669"/>
    <property type="project" value="TreeGrafter"/>
</dbReference>
<dbReference type="EMBL" id="AP019870">
    <property type="protein sequence ID" value="BBN10859.1"/>
    <property type="molecule type" value="Genomic_DNA"/>
</dbReference>
<protein>
    <recommendedName>
        <fullName evidence="3">Sigma 54 modulation/S30EA ribosomal protein C-terminal domain-containing protein</fullName>
    </recommendedName>
</protein>
<feature type="signal peptide" evidence="2">
    <location>
        <begin position="1"/>
        <end position="16"/>
    </location>
</feature>
<reference evidence="5 6" key="1">
    <citation type="submission" date="2016-03" db="EMBL/GenBank/DDBJ databases">
        <title>Mechanisms controlling the formation of the plant cell surface in tip-growing cells are functionally conserved among land plants.</title>
        <authorList>
            <person name="Honkanen S."/>
            <person name="Jones V.A."/>
            <person name="Morieri G."/>
            <person name="Champion C."/>
            <person name="Hetherington A.J."/>
            <person name="Kelly S."/>
            <person name="Saint-Marcoux D."/>
            <person name="Proust H."/>
            <person name="Prescott H."/>
            <person name="Dolan L."/>
        </authorList>
    </citation>
    <scope>NUCLEOTIDE SEQUENCE [LARGE SCALE GENOMIC DNA]</scope>
    <source>
        <strain evidence="6">cv. Tak-1 and cv. Tak-2</strain>
        <tissue evidence="5">Whole gametophyte</tissue>
    </source>
</reference>
<proteinExistence type="predicted"/>
<feature type="chain" id="PRO_5042333785" description="Sigma 54 modulation/S30EA ribosomal protein C-terminal domain-containing protein" evidence="2">
    <location>
        <begin position="17"/>
        <end position="311"/>
    </location>
</feature>
<reference evidence="7" key="3">
    <citation type="journal article" date="2020" name="Curr. Biol.">
        <title>Chromatin organization in early land plants reveals an ancestral association between H3K27me3, transposons, and constitutive heterochromatin.</title>
        <authorList>
            <person name="Montgomery S.A."/>
            <person name="Tanizawa Y."/>
            <person name="Galik B."/>
            <person name="Wang N."/>
            <person name="Ito T."/>
            <person name="Mochizuki T."/>
            <person name="Akimcheva S."/>
            <person name="Bowman J.L."/>
            <person name="Cognat V."/>
            <person name="Marechal-Drouard L."/>
            <person name="Ekker H."/>
            <person name="Hong S.F."/>
            <person name="Kohchi T."/>
            <person name="Lin S.S."/>
            <person name="Liu L.D."/>
            <person name="Nakamura Y."/>
            <person name="Valeeva L.R."/>
            <person name="Shakirov E.V."/>
            <person name="Shippen D.E."/>
            <person name="Wei W.L."/>
            <person name="Yagura M."/>
            <person name="Yamaoka S."/>
            <person name="Yamato K.T."/>
            <person name="Liu C."/>
            <person name="Berger F."/>
        </authorList>
    </citation>
    <scope>NUCLEOTIDE SEQUENCE [LARGE SCALE GENOMIC DNA]</scope>
    <source>
        <strain evidence="7">Tak-1</strain>
    </source>
</reference>
<evidence type="ECO:0000256" key="1">
    <source>
        <dbReference type="ARBA" id="ARBA00022845"/>
    </source>
</evidence>
<dbReference type="Pfam" id="PF02482">
    <property type="entry name" value="Ribosomal_S30AE"/>
    <property type="match status" value="1"/>
</dbReference>
<dbReference type="Gene3D" id="3.30.160.100">
    <property type="entry name" value="Ribosome hibernation promotion factor-like"/>
    <property type="match status" value="1"/>
</dbReference>
<dbReference type="GO" id="GO:0022627">
    <property type="term" value="C:cytosolic small ribosomal subunit"/>
    <property type="evidence" value="ECO:0007669"/>
    <property type="project" value="TreeGrafter"/>
</dbReference>
<evidence type="ECO:0000313" key="7">
    <source>
        <dbReference type="Proteomes" id="UP001162541"/>
    </source>
</evidence>
<dbReference type="Proteomes" id="UP000077202">
    <property type="component" value="Unassembled WGS sequence"/>
</dbReference>
<evidence type="ECO:0000313" key="6">
    <source>
        <dbReference type="Proteomes" id="UP000077202"/>
    </source>
</evidence>
<dbReference type="Proteomes" id="UP001162541">
    <property type="component" value="Chromosome 5"/>
</dbReference>
<evidence type="ECO:0000313" key="5">
    <source>
        <dbReference type="EMBL" id="OAE29788.1"/>
    </source>
</evidence>
<keyword evidence="2" id="KW-0732">Signal</keyword>
<feature type="domain" description="Sigma 54 modulation/S30EA ribosomal protein C-terminal" evidence="3">
    <location>
        <begin position="237"/>
        <end position="290"/>
    </location>
</feature>
<dbReference type="PANTHER" id="PTHR33231">
    <property type="entry name" value="30S RIBOSOMAL PROTEIN"/>
    <property type="match status" value="1"/>
</dbReference>
<dbReference type="FunFam" id="3.30.160.100:FF:000006">
    <property type="entry name" value="Ribosome-binding factor PSRP1, chloroplastic"/>
    <property type="match status" value="1"/>
</dbReference>
<dbReference type="GO" id="GO:0045900">
    <property type="term" value="P:negative regulation of translational elongation"/>
    <property type="evidence" value="ECO:0007669"/>
    <property type="project" value="TreeGrafter"/>
</dbReference>
<dbReference type="PANTHER" id="PTHR33231:SF1">
    <property type="entry name" value="30S RIBOSOMAL PROTEIN"/>
    <property type="match status" value="1"/>
</dbReference>
<keyword evidence="1" id="KW-0810">Translation regulation</keyword>
<evidence type="ECO:0000259" key="3">
    <source>
        <dbReference type="Pfam" id="PF16321"/>
    </source>
</evidence>
<evidence type="ECO:0000256" key="2">
    <source>
        <dbReference type="SAM" id="SignalP"/>
    </source>
</evidence>
<accession>A0A176W9G9</accession>
<reference evidence="4" key="2">
    <citation type="journal article" date="2019" name="Curr. Biol.">
        <title>Chromatin organization in early land plants reveals an ancestral association between H3K27me3, transposons, and constitutive heterochromatin.</title>
        <authorList>
            <person name="Montgomery S.A."/>
            <person name="Tanizawa Y."/>
            <person name="Galik B."/>
            <person name="Wang N."/>
            <person name="Ito T."/>
            <person name="Mochizuki T."/>
            <person name="Akimcheva S."/>
            <person name="Bowman J."/>
            <person name="Cognat V."/>
            <person name="Drouard L."/>
            <person name="Ekker H."/>
            <person name="Houng S."/>
            <person name="Kohchi T."/>
            <person name="Lin S."/>
            <person name="Liu L.D."/>
            <person name="Nakamura Y."/>
            <person name="Valeeva L.R."/>
            <person name="Shakirov E.V."/>
            <person name="Shippen D.E."/>
            <person name="Wei W."/>
            <person name="Yagura M."/>
            <person name="Yamaoka S."/>
            <person name="Yamato K.T."/>
            <person name="Liu C."/>
            <person name="Berger F."/>
        </authorList>
    </citation>
    <scope>NUCLEOTIDE SEQUENCE [LARGE SCALE GENOMIC DNA]</scope>
    <source>
        <strain evidence="4">Tak-1</strain>
    </source>
</reference>
<dbReference type="SUPFAM" id="SSF69754">
    <property type="entry name" value="Ribosome binding protein Y (YfiA homologue)"/>
    <property type="match status" value="1"/>
</dbReference>
<dbReference type="Pfam" id="PF16321">
    <property type="entry name" value="Ribosom_S30AE_C"/>
    <property type="match status" value="1"/>
</dbReference>
<organism evidence="5 6">
    <name type="scientific">Marchantia polymorpha subsp. ruderalis</name>
    <dbReference type="NCBI Taxonomy" id="1480154"/>
    <lineage>
        <taxon>Eukaryota</taxon>
        <taxon>Viridiplantae</taxon>
        <taxon>Streptophyta</taxon>
        <taxon>Embryophyta</taxon>
        <taxon>Marchantiophyta</taxon>
        <taxon>Marchantiopsida</taxon>
        <taxon>Marchantiidae</taxon>
        <taxon>Marchantiales</taxon>
        <taxon>Marchantiaceae</taxon>
        <taxon>Marchantia</taxon>
    </lineage>
</organism>
<gene>
    <name evidence="5" type="ORF">AXG93_1513s1140</name>
    <name evidence="4" type="ORF">Mp_5g07020</name>
</gene>
<dbReference type="InterPro" id="IPR032528">
    <property type="entry name" value="Ribosom_S30AE_C"/>
</dbReference>
<dbReference type="InterPro" id="IPR050574">
    <property type="entry name" value="HPF/YfiA_ribosome-assoc"/>
</dbReference>
<evidence type="ECO:0000313" key="4">
    <source>
        <dbReference type="EMBL" id="BBN10859.1"/>
    </source>
</evidence>
<dbReference type="Gene3D" id="3.30.505.50">
    <property type="entry name" value="Sigma 54 modulation/S30EA ribosomal protein, C-terminal domain"/>
    <property type="match status" value="1"/>
</dbReference>
<dbReference type="InterPro" id="IPR003489">
    <property type="entry name" value="RHF/RaiA"/>
</dbReference>
<dbReference type="AlphaFoldDB" id="A0A176W9G9"/>
<dbReference type="CDD" id="cd00552">
    <property type="entry name" value="RaiA"/>
    <property type="match status" value="1"/>
</dbReference>
<keyword evidence="6" id="KW-1185">Reference proteome</keyword>
<name>A0A176W9G9_MARPO</name>
<dbReference type="InterPro" id="IPR038416">
    <property type="entry name" value="Ribosom_S30AE_C_sf"/>
</dbReference>
<dbReference type="NCBIfam" id="TIGR00741">
    <property type="entry name" value="yfiA"/>
    <property type="match status" value="1"/>
</dbReference>
<dbReference type="InterPro" id="IPR036567">
    <property type="entry name" value="RHF-like"/>
</dbReference>